<comment type="subcellular location">
    <subcellularLocation>
        <location evidence="1">Periplasm</location>
    </subcellularLocation>
</comment>
<dbReference type="GO" id="GO:0140104">
    <property type="term" value="F:molecular carrier activity"/>
    <property type="evidence" value="ECO:0007669"/>
    <property type="project" value="InterPro"/>
</dbReference>
<reference evidence="6 7" key="1">
    <citation type="submission" date="2019-09" db="EMBL/GenBank/DDBJ databases">
        <title>Ecophysiology of the spiral-shaped methanotroph Methylospira mobilis as revealed by the complete genome sequence.</title>
        <authorList>
            <person name="Oshkin I.Y."/>
            <person name="Dedysh S.N."/>
            <person name="Miroshnikov K."/>
            <person name="Danilova O.V."/>
            <person name="Hakobyan A."/>
            <person name="Liesack W."/>
        </authorList>
    </citation>
    <scope>NUCLEOTIDE SEQUENCE [LARGE SCALE GENOMIC DNA]</scope>
    <source>
        <strain evidence="6 7">Shm1</strain>
    </source>
</reference>
<dbReference type="EMBL" id="CP044205">
    <property type="protein sequence ID" value="QFY43801.1"/>
    <property type="molecule type" value="Genomic_DNA"/>
</dbReference>
<gene>
    <name evidence="6" type="ORF">F6R98_15170</name>
</gene>
<evidence type="ECO:0000313" key="6">
    <source>
        <dbReference type="EMBL" id="QFY43801.1"/>
    </source>
</evidence>
<dbReference type="GO" id="GO:0042597">
    <property type="term" value="C:periplasmic space"/>
    <property type="evidence" value="ECO:0007669"/>
    <property type="project" value="UniProtKB-SubCell"/>
</dbReference>
<dbReference type="KEGG" id="mmob:F6R98_15170"/>
<evidence type="ECO:0000256" key="5">
    <source>
        <dbReference type="ARBA" id="ARBA00022764"/>
    </source>
</evidence>
<dbReference type="CDD" id="cd01005">
    <property type="entry name" value="PBP2_CysP"/>
    <property type="match status" value="1"/>
</dbReference>
<dbReference type="GO" id="GO:1902358">
    <property type="term" value="P:sulfate transmembrane transport"/>
    <property type="evidence" value="ECO:0007669"/>
    <property type="project" value="InterPro"/>
</dbReference>
<keyword evidence="4" id="KW-0732">Signal</keyword>
<dbReference type="OrthoDB" id="9802127at2"/>
<accession>A0A5Q0BNI8</accession>
<keyword evidence="7" id="KW-1185">Reference proteome</keyword>
<evidence type="ECO:0000256" key="2">
    <source>
        <dbReference type="ARBA" id="ARBA00006099"/>
    </source>
</evidence>
<keyword evidence="3" id="KW-0813">Transport</keyword>
<keyword evidence="5" id="KW-0574">Periplasm</keyword>
<evidence type="ECO:0000256" key="3">
    <source>
        <dbReference type="ARBA" id="ARBA00022448"/>
    </source>
</evidence>
<dbReference type="PANTHER" id="PTHR30368:SF2">
    <property type="entry name" value="SULFATE-BINDING PROTEIN"/>
    <property type="match status" value="1"/>
</dbReference>
<evidence type="ECO:0000256" key="1">
    <source>
        <dbReference type="ARBA" id="ARBA00004418"/>
    </source>
</evidence>
<dbReference type="Gene3D" id="3.40.190.10">
    <property type="entry name" value="Periplasmic binding protein-like II"/>
    <property type="match status" value="2"/>
</dbReference>
<dbReference type="NCBIfam" id="NF008022">
    <property type="entry name" value="PRK10752.1"/>
    <property type="match status" value="1"/>
</dbReference>
<evidence type="ECO:0000256" key="4">
    <source>
        <dbReference type="ARBA" id="ARBA00022729"/>
    </source>
</evidence>
<dbReference type="InParanoid" id="A0A5Q0BNI8"/>
<dbReference type="SUPFAM" id="SSF53850">
    <property type="entry name" value="Periplasmic binding protein-like II"/>
    <property type="match status" value="1"/>
</dbReference>
<dbReference type="InterPro" id="IPR005669">
    <property type="entry name" value="Thiosulph/SO4-bd"/>
</dbReference>
<dbReference type="NCBIfam" id="TIGR00971">
    <property type="entry name" value="3a0106s03"/>
    <property type="match status" value="1"/>
</dbReference>
<dbReference type="Proteomes" id="UP000325755">
    <property type="component" value="Chromosome"/>
</dbReference>
<dbReference type="AlphaFoldDB" id="A0A5Q0BNI8"/>
<dbReference type="PANTHER" id="PTHR30368">
    <property type="entry name" value="SULFATE-BINDING PROTEIN"/>
    <property type="match status" value="1"/>
</dbReference>
<organism evidence="6 7">
    <name type="scientific">Candidatus Methylospira mobilis</name>
    <dbReference type="NCBI Taxonomy" id="1808979"/>
    <lineage>
        <taxon>Bacteria</taxon>
        <taxon>Pseudomonadati</taxon>
        <taxon>Pseudomonadota</taxon>
        <taxon>Gammaproteobacteria</taxon>
        <taxon>Methylococcales</taxon>
        <taxon>Methylococcaceae</taxon>
        <taxon>Candidatus Methylospira</taxon>
    </lineage>
</organism>
<dbReference type="RefSeq" id="WP_153249778.1">
    <property type="nucleotide sequence ID" value="NZ_CP044205.1"/>
</dbReference>
<name>A0A5Q0BNI8_9GAMM</name>
<evidence type="ECO:0000313" key="7">
    <source>
        <dbReference type="Proteomes" id="UP000325755"/>
    </source>
</evidence>
<protein>
    <submittedName>
        <fullName evidence="6">Sulfate ABC transporter substrate-binding protein</fullName>
    </submittedName>
</protein>
<proteinExistence type="inferred from homology"/>
<sequence>MNTKWLNTCALVLVVVAVALVGFKNIKRDKGHPLLNVSYDPTRELYTEINTRFIPKYEDETGDWVGVEQSHGGSARQARAVAAGLAADVVTLALPSDIDVLVKHGLVAQDWQKRFPNHSQPYSSTIVFVVRKNNPKHIKDWPDLIGADVNVITPDPKSSGNGKLSLLAAWGSVIKRGGSENQARDFIEQLYKHVPVLGQGARDSTTTFVLAGVGDVHLTWENEALREVKESRGELEVVYPPLSIRAEPSVTWVDSYVEQHQSASAAKAYLSYLYTDQAQEMFARHGYRPINEKILQENRNQLPEIALFPVTLIARDWNDAHTKFFGDNGIFDIIRRPVAGSRSANTQPLSANAP</sequence>
<comment type="similarity">
    <text evidence="2">Belongs to the prokaryotic sulfate-binding protein family.</text>
</comment>
<dbReference type="Pfam" id="PF13531">
    <property type="entry name" value="SBP_bac_11"/>
    <property type="match status" value="1"/>
</dbReference>